<feature type="DNA-binding region" description="Fork-head" evidence="5">
    <location>
        <begin position="178"/>
        <end position="256"/>
    </location>
</feature>
<evidence type="ECO:0000256" key="1">
    <source>
        <dbReference type="ARBA" id="ARBA00023015"/>
    </source>
</evidence>
<evidence type="ECO:0000256" key="3">
    <source>
        <dbReference type="ARBA" id="ARBA00023163"/>
    </source>
</evidence>
<keyword evidence="2 5" id="KW-0238">DNA-binding</keyword>
<sequence length="1082" mass="120602">MDKVQQLHRGFTDSFSLHTPLKLSMTIKDSLFSNHGEFINSGRTSDLWTTQQNEPTSTPGDLVSLAWLQKGDIIQIAPLDGEEDHQSCFENSTASISSGKSDDFLSTRQSTNLDEPLEFSPFSVRPTVQTDSHTVGSVSNMSIQRPASADAEPYSSPCVDPHVVNTHQLNLNGQGLAKPNYSYTHLIFMAIESTPQKCMTVNQIYNWCETNFPFYKQAGAGWKNSLRHNLSINKSFKRLPRDSRGPGRGAFWTVEPRERPTLMDAIKRNPWNFANMAALVSGQCEQNTNFSVFGMRRFGLTQSAPGQVLRAVGFGNADFMDSHSDVQNNTVHLPSGGIRLVPTLDGRFIATRDGHLQHLDIGGPPSSDGSLSGTSHPGSLVLPDSRYWLPPETSTSDAGARIEVEWSAEEEEKYARTLQLLVESADRGSQTAPNLVSCADGSDSNKQHSNEGVTSADEMKLCTKQRRKSRLQPTRIVEDMYPYSFSLMGKCNECKENAAAGCDSCLAKRRRFLSTSISANSINDHTFLDVANCLDSDQECGPAGGPIIRKQNPTRTKTNFESEVENDGIETHETSEEVADEVYVTPAPYIDHEYSHCHAQLRRPEEIRLVNNFNELYCADALRRLSKGRLFSKRNEVYTRSRLCLNPYDESEAEYDDAADETFSSQDQTTYSDECSDISDFGEFRSDEMSDINECQRGRRFSRGSFRTLAPRLVDNAFRSRDSTRRRLGKHSSRARGRRRFAVVCHTSSPGTGVTRRSKRVIRAPKRPYDDFEDPFLIEGEELNGLDAKTDEKADGTCSMSIQTGNATQNHPQTQLGLEDVNCGGSPVRPIRGRRGRKKGRRPGRRPNSMHTSRNFESNDSFMTSEQFDSTSDEDEELRYLRMARRRQRMSEVERDEISSTTSSGSQNSHSSTKDHKNRVSETPHRITSECSLPGSNGTRTTPLGISAVWGQSRWAIAQKFSAQSWPNCAEADLEPYDALEESASGIEANAEDLEECDVEEIRQTEPSKSGERTTVEAAQLLLGISQMQSFRRQSGYLSLDSSGTSASLTIDASESTKDTTRDSPKMLSMTNTVLLDRHNDS</sequence>
<dbReference type="InterPro" id="IPR001766">
    <property type="entry name" value="Fork_head_dom"/>
</dbReference>
<feature type="compositionally biased region" description="Basic and acidic residues" evidence="6">
    <location>
        <begin position="889"/>
        <end position="898"/>
    </location>
</feature>
<reference evidence="7" key="1">
    <citation type="submission" date="2019-03" db="EMBL/GenBank/DDBJ databases">
        <title>Improved annotation for the trematode Fasciola hepatica.</title>
        <authorList>
            <person name="Choi Y.-J."/>
            <person name="Martin J."/>
            <person name="Mitreva M."/>
        </authorList>
    </citation>
    <scope>NUCLEOTIDE SEQUENCE [LARGE SCALE GENOMIC DNA]</scope>
</reference>
<protein>
    <submittedName>
        <fullName evidence="7">Forkhead box protein N3</fullName>
    </submittedName>
</protein>
<dbReference type="PROSITE" id="PS00658">
    <property type="entry name" value="FORK_HEAD_2"/>
    <property type="match status" value="1"/>
</dbReference>
<evidence type="ECO:0000256" key="5">
    <source>
        <dbReference type="PROSITE-ProRule" id="PRU00089"/>
    </source>
</evidence>
<feature type="compositionally biased region" description="Basic and acidic residues" evidence="6">
    <location>
        <begin position="912"/>
        <end position="928"/>
    </location>
</feature>
<dbReference type="Gene3D" id="1.10.10.10">
    <property type="entry name" value="Winged helix-like DNA-binding domain superfamily/Winged helix DNA-binding domain"/>
    <property type="match status" value="1"/>
</dbReference>
<gene>
    <name evidence="7" type="ORF">D915_001162</name>
</gene>
<feature type="region of interest" description="Disordered" evidence="6">
    <location>
        <begin position="432"/>
        <end position="455"/>
    </location>
</feature>
<organism evidence="7 8">
    <name type="scientific">Fasciola hepatica</name>
    <name type="common">Liver fluke</name>
    <dbReference type="NCBI Taxonomy" id="6192"/>
    <lineage>
        <taxon>Eukaryota</taxon>
        <taxon>Metazoa</taxon>
        <taxon>Spiralia</taxon>
        <taxon>Lophotrochozoa</taxon>
        <taxon>Platyhelminthes</taxon>
        <taxon>Trematoda</taxon>
        <taxon>Digenea</taxon>
        <taxon>Plagiorchiida</taxon>
        <taxon>Echinostomata</taxon>
        <taxon>Echinostomatoidea</taxon>
        <taxon>Fasciolidae</taxon>
        <taxon>Fasciola</taxon>
    </lineage>
</organism>
<evidence type="ECO:0000313" key="8">
    <source>
        <dbReference type="Proteomes" id="UP000230066"/>
    </source>
</evidence>
<feature type="compositionally biased region" description="Basic and acidic residues" evidence="6">
    <location>
        <begin position="1055"/>
        <end position="1065"/>
    </location>
</feature>
<dbReference type="AlphaFoldDB" id="A0A2H1CVJ3"/>
<dbReference type="SUPFAM" id="SSF46785">
    <property type="entry name" value="Winged helix' DNA-binding domain"/>
    <property type="match status" value="1"/>
</dbReference>
<keyword evidence="3" id="KW-0804">Transcription</keyword>
<dbReference type="InterPro" id="IPR045912">
    <property type="entry name" value="FOXJ2/3-like"/>
</dbReference>
<dbReference type="PANTHER" id="PTHR46078">
    <property type="entry name" value="FORKHEAD BOX PROTEIN J2 FAMILY MEMBER"/>
    <property type="match status" value="1"/>
</dbReference>
<keyword evidence="1" id="KW-0805">Transcription regulation</keyword>
<dbReference type="CDD" id="cd00059">
    <property type="entry name" value="FH_FOX"/>
    <property type="match status" value="1"/>
</dbReference>
<proteinExistence type="predicted"/>
<dbReference type="InterPro" id="IPR030456">
    <property type="entry name" value="TF_fork_head_CS_2"/>
</dbReference>
<feature type="compositionally biased region" description="Polar residues" evidence="6">
    <location>
        <begin position="929"/>
        <end position="940"/>
    </location>
</feature>
<feature type="compositionally biased region" description="Low complexity" evidence="6">
    <location>
        <begin position="899"/>
        <end position="911"/>
    </location>
</feature>
<evidence type="ECO:0000256" key="2">
    <source>
        <dbReference type="ARBA" id="ARBA00023125"/>
    </source>
</evidence>
<dbReference type="SMART" id="SM00339">
    <property type="entry name" value="FH"/>
    <property type="match status" value="1"/>
</dbReference>
<keyword evidence="4 5" id="KW-0539">Nucleus</keyword>
<dbReference type="PRINTS" id="PR00053">
    <property type="entry name" value="FORKHEAD"/>
</dbReference>
<feature type="compositionally biased region" description="Polar residues" evidence="6">
    <location>
        <begin position="849"/>
        <end position="870"/>
    </location>
</feature>
<dbReference type="GO" id="GO:0005634">
    <property type="term" value="C:nucleus"/>
    <property type="evidence" value="ECO:0007669"/>
    <property type="project" value="UniProtKB-SubCell"/>
</dbReference>
<accession>A0A2H1CVJ3</accession>
<dbReference type="GO" id="GO:0000981">
    <property type="term" value="F:DNA-binding transcription factor activity, RNA polymerase II-specific"/>
    <property type="evidence" value="ECO:0007669"/>
    <property type="project" value="TreeGrafter"/>
</dbReference>
<feature type="region of interest" description="Disordered" evidence="6">
    <location>
        <begin position="791"/>
        <end position="940"/>
    </location>
</feature>
<feature type="compositionally biased region" description="Polar residues" evidence="6">
    <location>
        <begin position="88"/>
        <end position="99"/>
    </location>
</feature>
<dbReference type="PANTHER" id="PTHR46078:SF2">
    <property type="entry name" value="FORK-HEAD DOMAIN-CONTAINING PROTEIN"/>
    <property type="match status" value="1"/>
</dbReference>
<feature type="region of interest" description="Disordered" evidence="6">
    <location>
        <begin position="84"/>
        <end position="105"/>
    </location>
</feature>
<dbReference type="Pfam" id="PF00250">
    <property type="entry name" value="Forkhead"/>
    <property type="match status" value="1"/>
</dbReference>
<feature type="compositionally biased region" description="Basic residues" evidence="6">
    <location>
        <begin position="831"/>
        <end position="845"/>
    </location>
</feature>
<dbReference type="GO" id="GO:0000978">
    <property type="term" value="F:RNA polymerase II cis-regulatory region sequence-specific DNA binding"/>
    <property type="evidence" value="ECO:0007669"/>
    <property type="project" value="TreeGrafter"/>
</dbReference>
<dbReference type="InterPro" id="IPR036388">
    <property type="entry name" value="WH-like_DNA-bd_sf"/>
</dbReference>
<dbReference type="FunFam" id="1.10.10.10:FF:000135">
    <property type="entry name" value="forkhead box protein G1"/>
    <property type="match status" value="1"/>
</dbReference>
<comment type="caution">
    <text evidence="7">The sequence shown here is derived from an EMBL/GenBank/DDBJ whole genome shotgun (WGS) entry which is preliminary data.</text>
</comment>
<dbReference type="InterPro" id="IPR036390">
    <property type="entry name" value="WH_DNA-bd_sf"/>
</dbReference>
<evidence type="ECO:0000256" key="4">
    <source>
        <dbReference type="ARBA" id="ARBA00023242"/>
    </source>
</evidence>
<keyword evidence="8" id="KW-1185">Reference proteome</keyword>
<dbReference type="PROSITE" id="PS50039">
    <property type="entry name" value="FORK_HEAD_3"/>
    <property type="match status" value="1"/>
</dbReference>
<feature type="compositionally biased region" description="Polar residues" evidence="6">
    <location>
        <begin position="1038"/>
        <end position="1054"/>
    </location>
</feature>
<feature type="compositionally biased region" description="Polar residues" evidence="6">
    <location>
        <begin position="798"/>
        <end position="816"/>
    </location>
</feature>
<comment type="subcellular location">
    <subcellularLocation>
        <location evidence="5">Nucleus</location>
    </subcellularLocation>
</comment>
<name>A0A2H1CVJ3_FASHE</name>
<dbReference type="Proteomes" id="UP000230066">
    <property type="component" value="Unassembled WGS sequence"/>
</dbReference>
<evidence type="ECO:0000313" key="7">
    <source>
        <dbReference type="EMBL" id="THD28004.1"/>
    </source>
</evidence>
<evidence type="ECO:0000256" key="6">
    <source>
        <dbReference type="SAM" id="MobiDB-lite"/>
    </source>
</evidence>
<feature type="region of interest" description="Disordered" evidence="6">
    <location>
        <begin position="1038"/>
        <end position="1082"/>
    </location>
</feature>
<dbReference type="EMBL" id="JXXN02000261">
    <property type="protein sequence ID" value="THD28004.1"/>
    <property type="molecule type" value="Genomic_DNA"/>
</dbReference>